<reference evidence="1 2" key="1">
    <citation type="submission" date="2016-06" db="EMBL/GenBank/DDBJ databases">
        <authorList>
            <person name="Kjaerup R.B."/>
            <person name="Dalgaard T.S."/>
            <person name="Juul-Madsen H.R."/>
        </authorList>
    </citation>
    <scope>NUCLEOTIDE SEQUENCE [LARGE SCALE GENOMIC DNA]</scope>
    <source>
        <strain evidence="1 2">DSM 45577</strain>
    </source>
</reference>
<dbReference type="Proteomes" id="UP000198937">
    <property type="component" value="Unassembled WGS sequence"/>
</dbReference>
<dbReference type="RefSeq" id="WP_229688342.1">
    <property type="nucleotide sequence ID" value="NZ_BMMJ01000005.1"/>
</dbReference>
<sequence>MTNPLVAAAAETGPTPWAGVWILEDIELIHTGIRDGNWIDGTLGVISASLDSLALVSDPAGALLQYGIAWLIEHVKPLTEALDWLAGDPAQITAHAHTWRNTAASLHDDAADLTRDTRTDLTDWHGPAATAYRTWAHQQHQAITGLAHAADTLATITETSAGLVAAVRLLVRDAIATCVSRLTVYAIELVATAGLATPLVIEQVTTLVAAWAARITKLLRALITSLRHLIPTTRRLADLINNLKQALQRLGSAPADVDTLSRVRRRGAGPRMPMNLQSVQTIASKYHIDISDIQVSINNRMSGVCGVTKPDQSVTLCRDAFRSEEDLARTLEHERFHVSELRSGLPYPTAKQAEAFEDRAYIHEQQWWENQPQRPDGSR</sequence>
<dbReference type="EMBL" id="FMIA01000002">
    <property type="protein sequence ID" value="SCL56764.1"/>
    <property type="molecule type" value="Genomic_DNA"/>
</dbReference>
<dbReference type="STRING" id="683228.GA0070617_3332"/>
<dbReference type="SUPFAM" id="SSF140453">
    <property type="entry name" value="EsxAB dimer-like"/>
    <property type="match status" value="1"/>
</dbReference>
<dbReference type="AlphaFoldDB" id="A0A1C6URN3"/>
<accession>A0A1C6URN3</accession>
<gene>
    <name evidence="1" type="ORF">GA0070617_3332</name>
</gene>
<dbReference type="InterPro" id="IPR036689">
    <property type="entry name" value="ESAT-6-like_sf"/>
</dbReference>
<protein>
    <submittedName>
        <fullName evidence="1">Uncharacterized conserved protein YukE</fullName>
    </submittedName>
</protein>
<keyword evidence="2" id="KW-1185">Reference proteome</keyword>
<dbReference type="Gene3D" id="1.10.287.1060">
    <property type="entry name" value="ESAT-6-like"/>
    <property type="match status" value="1"/>
</dbReference>
<name>A0A1C6URN3_9ACTN</name>
<proteinExistence type="predicted"/>
<evidence type="ECO:0000313" key="2">
    <source>
        <dbReference type="Proteomes" id="UP000198937"/>
    </source>
</evidence>
<evidence type="ECO:0000313" key="1">
    <source>
        <dbReference type="EMBL" id="SCL56764.1"/>
    </source>
</evidence>
<organism evidence="1 2">
    <name type="scientific">Micromonospora yangpuensis</name>
    <dbReference type="NCBI Taxonomy" id="683228"/>
    <lineage>
        <taxon>Bacteria</taxon>
        <taxon>Bacillati</taxon>
        <taxon>Actinomycetota</taxon>
        <taxon>Actinomycetes</taxon>
        <taxon>Micromonosporales</taxon>
        <taxon>Micromonosporaceae</taxon>
        <taxon>Micromonospora</taxon>
    </lineage>
</organism>